<dbReference type="Gene3D" id="3.40.50.620">
    <property type="entry name" value="HUPs"/>
    <property type="match status" value="1"/>
</dbReference>
<keyword evidence="3 8" id="KW-0274">FAD</keyword>
<evidence type="ECO:0000256" key="8">
    <source>
        <dbReference type="PIRSR" id="PIRSR000089-1"/>
    </source>
</evidence>
<dbReference type="InterPro" id="IPR014729">
    <property type="entry name" value="Rossmann-like_a/b/a_fold"/>
</dbReference>
<dbReference type="InterPro" id="IPR014730">
    <property type="entry name" value="ETF_a/b_N"/>
</dbReference>
<dbReference type="InterPro" id="IPR029035">
    <property type="entry name" value="DHS-like_NAD/FAD-binding_dom"/>
</dbReference>
<dbReference type="EMBL" id="JAMWDU010000006">
    <property type="protein sequence ID" value="MCP8888629.1"/>
    <property type="molecule type" value="Genomic_DNA"/>
</dbReference>
<evidence type="ECO:0000256" key="3">
    <source>
        <dbReference type="ARBA" id="ARBA00022827"/>
    </source>
</evidence>
<proteinExistence type="inferred from homology"/>
<evidence type="ECO:0000259" key="9">
    <source>
        <dbReference type="SMART" id="SM00893"/>
    </source>
</evidence>
<dbReference type="Proteomes" id="UP001060275">
    <property type="component" value="Unassembled WGS sequence"/>
</dbReference>
<feature type="binding site" evidence="8">
    <location>
        <position position="270"/>
    </location>
    <ligand>
        <name>FAD</name>
        <dbReference type="ChEBI" id="CHEBI:57692"/>
    </ligand>
</feature>
<dbReference type="PANTHER" id="PTHR43153:SF1">
    <property type="entry name" value="ELECTRON TRANSFER FLAVOPROTEIN SUBUNIT ALPHA, MITOCHONDRIAL"/>
    <property type="match status" value="1"/>
</dbReference>
<keyword evidence="2" id="KW-0285">Flavoprotein</keyword>
<protein>
    <recommendedName>
        <fullName evidence="6">Electron transfer flavoprotein subunit alpha</fullName>
    </recommendedName>
    <alternativeName>
        <fullName evidence="7">Electron transfer flavoprotein large subunit</fullName>
    </alternativeName>
</protein>
<comment type="cofactor">
    <cofactor evidence="8">
        <name>FAD</name>
        <dbReference type="ChEBI" id="CHEBI:57692"/>
    </cofactor>
    <text evidence="8">Binds 1 FAD per dimer.</text>
</comment>
<organism evidence="10 11">
    <name type="scientific">Devosia ureilytica</name>
    <dbReference type="NCBI Taxonomy" id="2952754"/>
    <lineage>
        <taxon>Bacteria</taxon>
        <taxon>Pseudomonadati</taxon>
        <taxon>Pseudomonadota</taxon>
        <taxon>Alphaproteobacteria</taxon>
        <taxon>Hyphomicrobiales</taxon>
        <taxon>Devosiaceae</taxon>
        <taxon>Devosia</taxon>
    </lineage>
</organism>
<dbReference type="SMART" id="SM00893">
    <property type="entry name" value="ETF"/>
    <property type="match status" value="1"/>
</dbReference>
<dbReference type="SUPFAM" id="SSF52467">
    <property type="entry name" value="DHS-like NAD/FAD-binding domain"/>
    <property type="match status" value="1"/>
</dbReference>
<dbReference type="PIRSF" id="PIRSF000089">
    <property type="entry name" value="Electra_flavoP_a"/>
    <property type="match status" value="1"/>
</dbReference>
<dbReference type="InterPro" id="IPR001308">
    <property type="entry name" value="ETF_a/FixB"/>
</dbReference>
<dbReference type="InterPro" id="IPR014731">
    <property type="entry name" value="ETF_asu_C"/>
</dbReference>
<feature type="binding site" evidence="8">
    <location>
        <begin position="218"/>
        <end position="219"/>
    </location>
    <ligand>
        <name>FAD</name>
        <dbReference type="ChEBI" id="CHEBI:57692"/>
    </ligand>
</feature>
<dbReference type="PANTHER" id="PTHR43153">
    <property type="entry name" value="ELECTRON TRANSFER FLAVOPROTEIN ALPHA"/>
    <property type="match status" value="1"/>
</dbReference>
<keyword evidence="11" id="KW-1185">Reference proteome</keyword>
<keyword evidence="4" id="KW-0249">Electron transport</keyword>
<dbReference type="RefSeq" id="WP_254675555.1">
    <property type="nucleotide sequence ID" value="NZ_JAMWDU010000006.1"/>
</dbReference>
<evidence type="ECO:0000256" key="1">
    <source>
        <dbReference type="ARBA" id="ARBA00005817"/>
    </source>
</evidence>
<name>A0A9Q4ARM5_9HYPH</name>
<evidence type="ECO:0000256" key="7">
    <source>
        <dbReference type="ARBA" id="ARBA00079299"/>
    </source>
</evidence>
<evidence type="ECO:0000256" key="5">
    <source>
        <dbReference type="ARBA" id="ARBA00025649"/>
    </source>
</evidence>
<accession>A0A9Q4ARM5</accession>
<dbReference type="Pfam" id="PF00766">
    <property type="entry name" value="ETF_alpha"/>
    <property type="match status" value="1"/>
</dbReference>
<dbReference type="FunFam" id="3.40.50.1220:FF:000001">
    <property type="entry name" value="Electron transfer flavoprotein, alpha subunit"/>
    <property type="match status" value="1"/>
</dbReference>
<dbReference type="Pfam" id="PF01012">
    <property type="entry name" value="ETF"/>
    <property type="match status" value="1"/>
</dbReference>
<feature type="binding site" evidence="8">
    <location>
        <begin position="232"/>
        <end position="236"/>
    </location>
    <ligand>
        <name>FAD</name>
        <dbReference type="ChEBI" id="CHEBI:57692"/>
    </ligand>
</feature>
<feature type="binding site" evidence="8">
    <location>
        <begin position="249"/>
        <end position="256"/>
    </location>
    <ligand>
        <name>FAD</name>
        <dbReference type="ChEBI" id="CHEBI:57692"/>
    </ligand>
</feature>
<comment type="caution">
    <text evidence="10">The sequence shown here is derived from an EMBL/GenBank/DDBJ whole genome shotgun (WGS) entry which is preliminary data.</text>
</comment>
<evidence type="ECO:0000256" key="6">
    <source>
        <dbReference type="ARBA" id="ARBA00068674"/>
    </source>
</evidence>
<reference evidence="10" key="1">
    <citation type="submission" date="2022-06" db="EMBL/GenBank/DDBJ databases">
        <title>Devosia sp. XJ19-45 genome assembly.</title>
        <authorList>
            <person name="Li B."/>
            <person name="Cai M."/>
            <person name="Nie G."/>
            <person name="Li W."/>
        </authorList>
    </citation>
    <scope>NUCLEOTIDE SEQUENCE</scope>
    <source>
        <strain evidence="10">XJ19-45</strain>
    </source>
</reference>
<evidence type="ECO:0000313" key="11">
    <source>
        <dbReference type="Proteomes" id="UP001060275"/>
    </source>
</evidence>
<dbReference type="Gene3D" id="3.40.50.1220">
    <property type="entry name" value="TPP-binding domain"/>
    <property type="match status" value="1"/>
</dbReference>
<dbReference type="SUPFAM" id="SSF52402">
    <property type="entry name" value="Adenine nucleotide alpha hydrolases-like"/>
    <property type="match status" value="1"/>
</dbReference>
<dbReference type="InterPro" id="IPR033947">
    <property type="entry name" value="ETF_alpha_N"/>
</dbReference>
<keyword evidence="4" id="KW-0813">Transport</keyword>
<dbReference type="GO" id="GO:0009055">
    <property type="term" value="F:electron transfer activity"/>
    <property type="evidence" value="ECO:0007669"/>
    <property type="project" value="InterPro"/>
</dbReference>
<evidence type="ECO:0000313" key="10">
    <source>
        <dbReference type="EMBL" id="MCP8888629.1"/>
    </source>
</evidence>
<dbReference type="AlphaFoldDB" id="A0A9Q4ARM5"/>
<evidence type="ECO:0000256" key="4">
    <source>
        <dbReference type="ARBA" id="ARBA00022982"/>
    </source>
</evidence>
<dbReference type="CDD" id="cd01715">
    <property type="entry name" value="ETF_alpha"/>
    <property type="match status" value="1"/>
</dbReference>
<feature type="domain" description="Electron transfer flavoprotein alpha/beta-subunit N-terminal" evidence="9">
    <location>
        <begin position="3"/>
        <end position="173"/>
    </location>
</feature>
<comment type="function">
    <text evidence="5">The electron transfer flavoprotein serves as a specific electron acceptor for other dehydrogenases. It transfers the electrons to the main respiratory chain via ETF-ubiquinone oxidoreductase (ETF dehydrogenase).</text>
</comment>
<dbReference type="GO" id="GO:0033539">
    <property type="term" value="P:fatty acid beta-oxidation using acyl-CoA dehydrogenase"/>
    <property type="evidence" value="ECO:0007669"/>
    <property type="project" value="TreeGrafter"/>
</dbReference>
<sequence length="307" mass="30834">MGVLVLAELDNGTLSPATARVVAAAAKLGAIDLLVAGPRAAAEAGATLAGVAKVILATETVLADGLANLLAGLAPGYEHIAAAASTTGKDVMPRLAAQLDIQPVTDIVAILGANRFTRPIYAGNALQTLTDAQARHVLTFRASAFRPAAGGNAAPIETLDATVASAARFIAAHRTESDIPDLATAQIVVGGGVSVGSAEGFKLIEALGRSLGAAIGATRAAVDAGYAPNDWQVGQTGKIIAPDLYIAVGISGALQHIAGIQGAKKIIAINTDAEAPIVKIADVALIGDLFDILPQLTAELEKRGLKG</sequence>
<evidence type="ECO:0000256" key="2">
    <source>
        <dbReference type="ARBA" id="ARBA00022630"/>
    </source>
</evidence>
<comment type="similarity">
    <text evidence="1">Belongs to the ETF alpha-subunit/FixB family.</text>
</comment>
<dbReference type="GO" id="GO:0050660">
    <property type="term" value="F:flavin adenine dinucleotide binding"/>
    <property type="evidence" value="ECO:0007669"/>
    <property type="project" value="InterPro"/>
</dbReference>
<gene>
    <name evidence="10" type="ORF">NF348_16055</name>
</gene>